<evidence type="ECO:0000313" key="3">
    <source>
        <dbReference type="Proteomes" id="UP001066276"/>
    </source>
</evidence>
<feature type="compositionally biased region" description="Polar residues" evidence="1">
    <location>
        <begin position="51"/>
        <end position="64"/>
    </location>
</feature>
<dbReference type="AlphaFoldDB" id="A0AAV7S9Z9"/>
<comment type="caution">
    <text evidence="2">The sequence shown here is derived from an EMBL/GenBank/DDBJ whole genome shotgun (WGS) entry which is preliminary data.</text>
</comment>
<dbReference type="Proteomes" id="UP001066276">
    <property type="component" value="Chromosome 4_2"/>
</dbReference>
<protein>
    <submittedName>
        <fullName evidence="2">Uncharacterized protein</fullName>
    </submittedName>
</protein>
<feature type="compositionally biased region" description="Polar residues" evidence="1">
    <location>
        <begin position="72"/>
        <end position="85"/>
    </location>
</feature>
<evidence type="ECO:0000313" key="2">
    <source>
        <dbReference type="EMBL" id="KAJ1160063.1"/>
    </source>
</evidence>
<name>A0AAV7S9Z9_PLEWA</name>
<dbReference type="EMBL" id="JANPWB010000008">
    <property type="protein sequence ID" value="KAJ1160063.1"/>
    <property type="molecule type" value="Genomic_DNA"/>
</dbReference>
<keyword evidence="3" id="KW-1185">Reference proteome</keyword>
<reference evidence="2" key="1">
    <citation type="journal article" date="2022" name="bioRxiv">
        <title>Sequencing and chromosome-scale assembly of the giantPleurodeles waltlgenome.</title>
        <authorList>
            <person name="Brown T."/>
            <person name="Elewa A."/>
            <person name="Iarovenko S."/>
            <person name="Subramanian E."/>
            <person name="Araus A.J."/>
            <person name="Petzold A."/>
            <person name="Susuki M."/>
            <person name="Suzuki K.-i.T."/>
            <person name="Hayashi T."/>
            <person name="Toyoda A."/>
            <person name="Oliveira C."/>
            <person name="Osipova E."/>
            <person name="Leigh N.D."/>
            <person name="Simon A."/>
            <person name="Yun M.H."/>
        </authorList>
    </citation>
    <scope>NUCLEOTIDE SEQUENCE</scope>
    <source>
        <strain evidence="2">20211129_DDA</strain>
        <tissue evidence="2">Liver</tissue>
    </source>
</reference>
<sequence length="181" mass="19434">MRGTGGGPSTIPPPTPLEERVEETLEPEAVCGMGELHTSEPGPSTGLPHDTTANQSIQGPQVSHQPAEESGPATTETCTTHTQSPHDAPVAILVSEPVPGPSHSATVDDTEPLLRRRRRVNVPPEPQAESGDASMSPAEATLLRGQRLQTREIRRISGARRRMEQNQNSGMQLVHTELQQL</sequence>
<accession>A0AAV7S9Z9</accession>
<feature type="compositionally biased region" description="Polar residues" evidence="1">
    <location>
        <begin position="165"/>
        <end position="181"/>
    </location>
</feature>
<organism evidence="2 3">
    <name type="scientific">Pleurodeles waltl</name>
    <name type="common">Iberian ribbed newt</name>
    <dbReference type="NCBI Taxonomy" id="8319"/>
    <lineage>
        <taxon>Eukaryota</taxon>
        <taxon>Metazoa</taxon>
        <taxon>Chordata</taxon>
        <taxon>Craniata</taxon>
        <taxon>Vertebrata</taxon>
        <taxon>Euteleostomi</taxon>
        <taxon>Amphibia</taxon>
        <taxon>Batrachia</taxon>
        <taxon>Caudata</taxon>
        <taxon>Salamandroidea</taxon>
        <taxon>Salamandridae</taxon>
        <taxon>Pleurodelinae</taxon>
        <taxon>Pleurodeles</taxon>
    </lineage>
</organism>
<gene>
    <name evidence="2" type="ORF">NDU88_000565</name>
</gene>
<feature type="region of interest" description="Disordered" evidence="1">
    <location>
        <begin position="1"/>
        <end position="181"/>
    </location>
</feature>
<evidence type="ECO:0000256" key="1">
    <source>
        <dbReference type="SAM" id="MobiDB-lite"/>
    </source>
</evidence>
<proteinExistence type="predicted"/>